<dbReference type="Proteomes" id="UP001596447">
    <property type="component" value="Unassembled WGS sequence"/>
</dbReference>
<dbReference type="AlphaFoldDB" id="A0ABD5Z215"/>
<evidence type="ECO:0000313" key="2">
    <source>
        <dbReference type="EMBL" id="MFC7199213.1"/>
    </source>
</evidence>
<keyword evidence="3" id="KW-1185">Reference proteome</keyword>
<feature type="transmembrane region" description="Helical" evidence="1">
    <location>
        <begin position="38"/>
        <end position="71"/>
    </location>
</feature>
<protein>
    <submittedName>
        <fullName evidence="2">Uncharacterized protein</fullName>
    </submittedName>
</protein>
<keyword evidence="1" id="KW-0812">Transmembrane</keyword>
<keyword evidence="1" id="KW-1133">Transmembrane helix</keyword>
<dbReference type="RefSeq" id="WP_279529154.1">
    <property type="nucleotide sequence ID" value="NZ_CP122312.1"/>
</dbReference>
<comment type="caution">
    <text evidence="2">The sequence shown here is derived from an EMBL/GenBank/DDBJ whole genome shotgun (WGS) entry which is preliminary data.</text>
</comment>
<proteinExistence type="predicted"/>
<evidence type="ECO:0000256" key="1">
    <source>
        <dbReference type="SAM" id="Phobius"/>
    </source>
</evidence>
<organism evidence="2 3">
    <name type="scientific">Halospeciosus flavus</name>
    <dbReference type="NCBI Taxonomy" id="3032283"/>
    <lineage>
        <taxon>Archaea</taxon>
        <taxon>Methanobacteriati</taxon>
        <taxon>Methanobacteriota</taxon>
        <taxon>Stenosarchaea group</taxon>
        <taxon>Halobacteria</taxon>
        <taxon>Halobacteriales</taxon>
        <taxon>Halobacteriaceae</taxon>
        <taxon>Halospeciosus</taxon>
    </lineage>
</organism>
<sequence>MVPSPVAVLRAVVHRAVLPVRRRVRPYLSQTEGPSAPLLYQLLGLVGGLVGFLVYAATAVAGIAVTALYTLCYPVLRIGERVVNAVRSRVARLRDR</sequence>
<keyword evidence="1" id="KW-0472">Membrane</keyword>
<gene>
    <name evidence="2" type="ORF">ACFQJ9_07245</name>
</gene>
<name>A0ABD5Z215_9EURY</name>
<evidence type="ECO:0000313" key="3">
    <source>
        <dbReference type="Proteomes" id="UP001596447"/>
    </source>
</evidence>
<reference evidence="2 3" key="1">
    <citation type="journal article" date="2019" name="Int. J. Syst. Evol. Microbiol.">
        <title>The Global Catalogue of Microorganisms (GCM) 10K type strain sequencing project: providing services to taxonomists for standard genome sequencing and annotation.</title>
        <authorList>
            <consortium name="The Broad Institute Genomics Platform"/>
            <consortium name="The Broad Institute Genome Sequencing Center for Infectious Disease"/>
            <person name="Wu L."/>
            <person name="Ma J."/>
        </authorList>
    </citation>
    <scope>NUCLEOTIDE SEQUENCE [LARGE SCALE GENOMIC DNA]</scope>
    <source>
        <strain evidence="2 3">XZGYJ-43</strain>
    </source>
</reference>
<accession>A0ABD5Z215</accession>
<dbReference type="EMBL" id="JBHTAR010000011">
    <property type="protein sequence ID" value="MFC7199213.1"/>
    <property type="molecule type" value="Genomic_DNA"/>
</dbReference>